<protein>
    <submittedName>
        <fullName evidence="2">Uncharacterized protein DUF3139</fullName>
    </submittedName>
</protein>
<gene>
    <name evidence="2" type="ORF">SAMN05877753_11133</name>
</gene>
<proteinExistence type="predicted"/>
<reference evidence="2 3" key="1">
    <citation type="submission" date="2017-08" db="EMBL/GenBank/DDBJ databases">
        <authorList>
            <person name="de Groot N.N."/>
        </authorList>
    </citation>
    <scope>NUCLEOTIDE SEQUENCE [LARGE SCALE GENOMIC DNA]</scope>
    <source>
        <strain evidence="2 3">JC228</strain>
    </source>
</reference>
<dbReference type="EMBL" id="OAOP01000011">
    <property type="protein sequence ID" value="SNX75150.1"/>
    <property type="molecule type" value="Genomic_DNA"/>
</dbReference>
<accession>A0A285D5R4</accession>
<dbReference type="RefSeq" id="WP_097160304.1">
    <property type="nucleotide sequence ID" value="NZ_JBEPMQ010000014.1"/>
</dbReference>
<evidence type="ECO:0000256" key="1">
    <source>
        <dbReference type="SAM" id="MobiDB-lite"/>
    </source>
</evidence>
<dbReference type="Proteomes" id="UP000219546">
    <property type="component" value="Unassembled WGS sequence"/>
</dbReference>
<dbReference type="AlphaFoldDB" id="A0A285D5R4"/>
<evidence type="ECO:0000313" key="3">
    <source>
        <dbReference type="Proteomes" id="UP000219546"/>
    </source>
</evidence>
<keyword evidence="3" id="KW-1185">Reference proteome</keyword>
<organism evidence="2 3">
    <name type="scientific">Bacillus oleivorans</name>
    <dbReference type="NCBI Taxonomy" id="1448271"/>
    <lineage>
        <taxon>Bacteria</taxon>
        <taxon>Bacillati</taxon>
        <taxon>Bacillota</taxon>
        <taxon>Bacilli</taxon>
        <taxon>Bacillales</taxon>
        <taxon>Bacillaceae</taxon>
        <taxon>Bacillus</taxon>
    </lineage>
</organism>
<evidence type="ECO:0000313" key="2">
    <source>
        <dbReference type="EMBL" id="SNX75150.1"/>
    </source>
</evidence>
<sequence>MKYIGAVIGIILIIGYVTGKMEIFNGSSEEQTIETVLDYLSEDGLDENIKEYKTTYDRDYRDFLMEVKFKNEPFYTYIYFINDVGGAELGEIRQIDVGRLKRGEIQQGTIYEGKNGSVSKKYQGPGGFRDPAYIPEDWDEKRT</sequence>
<name>A0A285D5R4_9BACI</name>
<dbReference type="OrthoDB" id="2972540at2"/>
<feature type="region of interest" description="Disordered" evidence="1">
    <location>
        <begin position="115"/>
        <end position="143"/>
    </location>
</feature>